<dbReference type="EMBL" id="JACBAZ010000001">
    <property type="protein sequence ID" value="NWK54880.1"/>
    <property type="molecule type" value="Genomic_DNA"/>
</dbReference>
<protein>
    <submittedName>
        <fullName evidence="1">Uncharacterized protein</fullName>
    </submittedName>
</protein>
<reference evidence="1 2" key="1">
    <citation type="submission" date="2020-07" db="EMBL/GenBank/DDBJ databases">
        <title>Roseicoccus Jingziensis gen. nov., sp. nov., isolated from coastal seawater.</title>
        <authorList>
            <person name="Feng X."/>
        </authorList>
    </citation>
    <scope>NUCLEOTIDE SEQUENCE [LARGE SCALE GENOMIC DNA]</scope>
    <source>
        <strain evidence="1 2">N1E253</strain>
    </source>
</reference>
<organism evidence="1 2">
    <name type="scientific">Oceaniferula marina</name>
    <dbReference type="NCBI Taxonomy" id="2748318"/>
    <lineage>
        <taxon>Bacteria</taxon>
        <taxon>Pseudomonadati</taxon>
        <taxon>Verrucomicrobiota</taxon>
        <taxon>Verrucomicrobiia</taxon>
        <taxon>Verrucomicrobiales</taxon>
        <taxon>Verrucomicrobiaceae</taxon>
        <taxon>Oceaniferula</taxon>
    </lineage>
</organism>
<comment type="caution">
    <text evidence="1">The sequence shown here is derived from an EMBL/GenBank/DDBJ whole genome shotgun (WGS) entry which is preliminary data.</text>
</comment>
<sequence>MRSMIKSVVCAMGFLLGGALWLGFALRFDDQKKLDFDPNIAALKGSPYGKVLVLMMQGKIEVYFHEGERHEDMEFLRPNTEDGHHEHGENCGCEVDSSEGEVDENALHVRLRRYFKRLDAFAHRKTDGGELSPAHKAYLQGVIEEKLRFAYELDPANYQNYEGLYLYLTSKGLGHSGADDDAALDLSRRTLAYCRQEEVDPSVWLTGAAAAHDIAYYMSQYPEKFTMEEADKALSDFDFCLRKYENLLDESHEKGFLVDEERLVLMMERASQLLTRLKAQQVYVRRSIRESEGVKKKNQITPDKQ</sequence>
<keyword evidence="2" id="KW-1185">Reference proteome</keyword>
<accession>A0A851GJL9</accession>
<dbReference type="Proteomes" id="UP000557872">
    <property type="component" value="Unassembled WGS sequence"/>
</dbReference>
<evidence type="ECO:0000313" key="1">
    <source>
        <dbReference type="EMBL" id="NWK54880.1"/>
    </source>
</evidence>
<evidence type="ECO:0000313" key="2">
    <source>
        <dbReference type="Proteomes" id="UP000557872"/>
    </source>
</evidence>
<dbReference type="AlphaFoldDB" id="A0A851GJL9"/>
<gene>
    <name evidence="1" type="ORF">HW115_04620</name>
</gene>
<dbReference type="RefSeq" id="WP_178931383.1">
    <property type="nucleotide sequence ID" value="NZ_JACBAZ010000001.1"/>
</dbReference>
<proteinExistence type="predicted"/>
<name>A0A851GJL9_9BACT</name>